<dbReference type="EMBL" id="JACMRX010000005">
    <property type="protein sequence ID" value="KAF7989995.1"/>
    <property type="molecule type" value="Genomic_DNA"/>
</dbReference>
<accession>A0A834XQW5</accession>
<comment type="caution">
    <text evidence="18">The sequence shown here is derived from an EMBL/GenBank/DDBJ whole genome shotgun (WGS) entry which is preliminary data.</text>
</comment>
<evidence type="ECO:0000313" key="18">
    <source>
        <dbReference type="EMBL" id="KAF7989995.1"/>
    </source>
</evidence>
<keyword evidence="4 17" id="KW-0812">Transmembrane</keyword>
<sequence length="238" mass="27621">MNKAVLTGFHLTAFAVFSFAVYYDFMYTIIPARINKLHSGYGGKFKFLTYWDAIAQALFFLICTLNDFCGTNSPSPKTRPLLRRIKDYFHATYSFPLAMFVGVTFWALMFVDRELVLPKAIDPYFPSWLNHLMHTLIMVTTIIEMIIAPRQYPKRSRGFSGLLGVMLIYLVWMHFIYFKSGFWVYPVMEVLSLPLRIVFFLVLFAFSVVLYIAGEKFDQLLWGSAKKNIKGSNKKKSK</sequence>
<keyword evidence="6 17" id="KW-0472">Membrane</keyword>
<evidence type="ECO:0000256" key="5">
    <source>
        <dbReference type="ARBA" id="ARBA00022989"/>
    </source>
</evidence>
<organism evidence="18 19">
    <name type="scientific">Aphidius gifuensis</name>
    <name type="common">Parasitoid wasp</name>
    <dbReference type="NCBI Taxonomy" id="684658"/>
    <lineage>
        <taxon>Eukaryota</taxon>
        <taxon>Metazoa</taxon>
        <taxon>Ecdysozoa</taxon>
        <taxon>Arthropoda</taxon>
        <taxon>Hexapoda</taxon>
        <taxon>Insecta</taxon>
        <taxon>Pterygota</taxon>
        <taxon>Neoptera</taxon>
        <taxon>Endopterygota</taxon>
        <taxon>Hymenoptera</taxon>
        <taxon>Apocrita</taxon>
        <taxon>Ichneumonoidea</taxon>
        <taxon>Braconidae</taxon>
        <taxon>Aphidiinae</taxon>
        <taxon>Aphidius</taxon>
    </lineage>
</organism>
<evidence type="ECO:0000256" key="8">
    <source>
        <dbReference type="ARBA" id="ARBA00047427"/>
    </source>
</evidence>
<feature type="transmembrane region" description="Helical" evidence="17">
    <location>
        <begin position="88"/>
        <end position="108"/>
    </location>
</feature>
<comment type="catalytic activity">
    <reaction evidence="16">
        <text>12-(9Z-hexadecenoyloxy)-octadecanoate + H2O = 12-hydroxyoctadecanoate + (9Z)-hexadecenoate + H(+)</text>
        <dbReference type="Rhea" id="RHEA:52072"/>
        <dbReference type="ChEBI" id="CHEBI:15377"/>
        <dbReference type="ChEBI" id="CHEBI:15378"/>
        <dbReference type="ChEBI" id="CHEBI:32372"/>
        <dbReference type="ChEBI" id="CHEBI:84201"/>
        <dbReference type="ChEBI" id="CHEBI:136312"/>
    </reaction>
    <physiologicalReaction direction="left-to-right" evidence="16">
        <dbReference type="Rhea" id="RHEA:52073"/>
    </physiologicalReaction>
</comment>
<keyword evidence="19" id="KW-1185">Reference proteome</keyword>
<dbReference type="AlphaFoldDB" id="A0A834XQW5"/>
<comment type="catalytic activity">
    <reaction evidence="1">
        <text>9-(9Z-hexadecenoyloxy)-octadecanoate + H2O = (9Z)-hexadecenoate + 9-hydroxy-octadecanoate + H(+)</text>
        <dbReference type="Rhea" id="RHEA:52068"/>
        <dbReference type="ChEBI" id="CHEBI:15377"/>
        <dbReference type="ChEBI" id="CHEBI:15378"/>
        <dbReference type="ChEBI" id="CHEBI:32372"/>
        <dbReference type="ChEBI" id="CHEBI:136286"/>
        <dbReference type="ChEBI" id="CHEBI:136309"/>
    </reaction>
    <physiologicalReaction direction="left-to-right" evidence="1">
        <dbReference type="Rhea" id="RHEA:52069"/>
    </physiologicalReaction>
</comment>
<comment type="catalytic activity">
    <reaction evidence="7">
        <text>12-hexadecanoyloxy-octadecanoate + H2O = 12-hydroxyoctadecanoate + hexadecanoate + H(+)</text>
        <dbReference type="Rhea" id="RHEA:52056"/>
        <dbReference type="ChEBI" id="CHEBI:7896"/>
        <dbReference type="ChEBI" id="CHEBI:15377"/>
        <dbReference type="ChEBI" id="CHEBI:15378"/>
        <dbReference type="ChEBI" id="CHEBI:83677"/>
        <dbReference type="ChEBI" id="CHEBI:84201"/>
    </reaction>
    <physiologicalReaction direction="left-to-right" evidence="7">
        <dbReference type="Rhea" id="RHEA:52057"/>
    </physiologicalReaction>
</comment>
<gene>
    <name evidence="18" type="ORF">HCN44_008669</name>
</gene>
<feature type="transmembrane region" description="Helical" evidence="17">
    <location>
        <begin position="48"/>
        <end position="68"/>
    </location>
</feature>
<evidence type="ECO:0000256" key="6">
    <source>
        <dbReference type="ARBA" id="ARBA00023136"/>
    </source>
</evidence>
<evidence type="ECO:0000313" key="19">
    <source>
        <dbReference type="Proteomes" id="UP000639338"/>
    </source>
</evidence>
<feature type="transmembrane region" description="Helical" evidence="17">
    <location>
        <begin position="159"/>
        <end position="177"/>
    </location>
</feature>
<evidence type="ECO:0000256" key="16">
    <source>
        <dbReference type="ARBA" id="ARBA00049428"/>
    </source>
</evidence>
<proteinExistence type="inferred from homology"/>
<evidence type="ECO:0000256" key="2">
    <source>
        <dbReference type="ARBA" id="ARBA00004127"/>
    </source>
</evidence>
<evidence type="ECO:0008006" key="20">
    <source>
        <dbReference type="Google" id="ProtNLM"/>
    </source>
</evidence>
<comment type="catalytic activity">
    <reaction evidence="12">
        <text>9-(9Z-octadecenoyloxy)-octadecanoate + H2O = 9-hydroxy-octadecanoate + (9Z)-octadecenoate + H(+)</text>
        <dbReference type="Rhea" id="RHEA:52048"/>
        <dbReference type="ChEBI" id="CHEBI:15377"/>
        <dbReference type="ChEBI" id="CHEBI:15378"/>
        <dbReference type="ChEBI" id="CHEBI:30823"/>
        <dbReference type="ChEBI" id="CHEBI:136282"/>
        <dbReference type="ChEBI" id="CHEBI:136286"/>
    </reaction>
    <physiologicalReaction direction="left-to-right" evidence="12">
        <dbReference type="Rhea" id="RHEA:52049"/>
    </physiologicalReaction>
</comment>
<evidence type="ECO:0000256" key="7">
    <source>
        <dbReference type="ARBA" id="ARBA00047368"/>
    </source>
</evidence>
<evidence type="ECO:0000256" key="12">
    <source>
        <dbReference type="ARBA" id="ARBA00048800"/>
    </source>
</evidence>
<reference evidence="18 19" key="1">
    <citation type="submission" date="2020-08" db="EMBL/GenBank/DDBJ databases">
        <title>Aphidius gifuensis genome sequencing and assembly.</title>
        <authorList>
            <person name="Du Z."/>
        </authorList>
    </citation>
    <scope>NUCLEOTIDE SEQUENCE [LARGE SCALE GENOMIC DNA]</scope>
    <source>
        <strain evidence="18">YNYX2018</strain>
        <tissue evidence="18">Adults</tissue>
    </source>
</reference>
<evidence type="ECO:0000256" key="14">
    <source>
        <dbReference type="ARBA" id="ARBA00049296"/>
    </source>
</evidence>
<protein>
    <recommendedName>
        <fullName evidence="20">Androgen-induced gene 1 protein-like</fullName>
    </recommendedName>
</protein>
<evidence type="ECO:0000256" key="17">
    <source>
        <dbReference type="SAM" id="Phobius"/>
    </source>
</evidence>
<dbReference type="GO" id="GO:0012505">
    <property type="term" value="C:endomembrane system"/>
    <property type="evidence" value="ECO:0007669"/>
    <property type="project" value="UniProtKB-SubCell"/>
</dbReference>
<comment type="catalytic activity">
    <reaction evidence="10">
        <text>12-octadecanoyloxy-octadecanoate + H2O = 12-hydroxyoctadecanoate + octadecanoate + H(+)</text>
        <dbReference type="Rhea" id="RHEA:52080"/>
        <dbReference type="ChEBI" id="CHEBI:15377"/>
        <dbReference type="ChEBI" id="CHEBI:15378"/>
        <dbReference type="ChEBI" id="CHEBI:25629"/>
        <dbReference type="ChEBI" id="CHEBI:84201"/>
        <dbReference type="ChEBI" id="CHEBI:136330"/>
    </reaction>
    <physiologicalReaction direction="left-to-right" evidence="10">
        <dbReference type="Rhea" id="RHEA:52081"/>
    </physiologicalReaction>
</comment>
<evidence type="ECO:0000256" key="15">
    <source>
        <dbReference type="ARBA" id="ARBA00049322"/>
    </source>
</evidence>
<feature type="transmembrane region" description="Helical" evidence="17">
    <location>
        <begin position="197"/>
        <end position="214"/>
    </location>
</feature>
<dbReference type="PANTHER" id="PTHR10989:SF16">
    <property type="entry name" value="AT02829P-RELATED"/>
    <property type="match status" value="1"/>
</dbReference>
<comment type="similarity">
    <text evidence="3">Belongs to the AIG1 family.</text>
</comment>
<evidence type="ECO:0000256" key="3">
    <source>
        <dbReference type="ARBA" id="ARBA00009300"/>
    </source>
</evidence>
<comment type="catalytic activity">
    <reaction evidence="9">
        <text>9-hexadecanoyloxy-octadecanoate + H2O = 9-hydroxy-octadecanoate + hexadecanoate + H(+)</text>
        <dbReference type="Rhea" id="RHEA:52052"/>
        <dbReference type="ChEBI" id="CHEBI:7896"/>
        <dbReference type="ChEBI" id="CHEBI:15377"/>
        <dbReference type="ChEBI" id="CHEBI:15378"/>
        <dbReference type="ChEBI" id="CHEBI:83670"/>
        <dbReference type="ChEBI" id="CHEBI:136286"/>
    </reaction>
    <physiologicalReaction direction="left-to-right" evidence="9">
        <dbReference type="Rhea" id="RHEA:52053"/>
    </physiologicalReaction>
</comment>
<evidence type="ECO:0000256" key="1">
    <source>
        <dbReference type="ARBA" id="ARBA00000923"/>
    </source>
</evidence>
<comment type="subcellular location">
    <subcellularLocation>
        <location evidence="2">Endomembrane system</location>
        <topology evidence="2">Multi-pass membrane protein</topology>
    </subcellularLocation>
</comment>
<name>A0A834XQW5_APHGI</name>
<dbReference type="Proteomes" id="UP000639338">
    <property type="component" value="Unassembled WGS sequence"/>
</dbReference>
<evidence type="ECO:0000256" key="9">
    <source>
        <dbReference type="ARBA" id="ARBA00047863"/>
    </source>
</evidence>
<comment type="catalytic activity">
    <reaction evidence="8">
        <text>13-octadecanoyloxy-octadecanoate + H2O = 13-hydroxy-octadecanoate + octadecanoate + H(+)</text>
        <dbReference type="Rhea" id="RHEA:52084"/>
        <dbReference type="ChEBI" id="CHEBI:15377"/>
        <dbReference type="ChEBI" id="CHEBI:15378"/>
        <dbReference type="ChEBI" id="CHEBI:25629"/>
        <dbReference type="ChEBI" id="CHEBI:136304"/>
        <dbReference type="ChEBI" id="CHEBI:136335"/>
    </reaction>
    <physiologicalReaction direction="left-to-right" evidence="8">
        <dbReference type="Rhea" id="RHEA:52085"/>
    </physiologicalReaction>
</comment>
<keyword evidence="5 17" id="KW-1133">Transmembrane helix</keyword>
<comment type="catalytic activity">
    <reaction evidence="11">
        <text>12-(9Z-octadecenoyloxy)-octadecanoate + H2O = 12-hydroxyoctadecanoate + (9Z)-octadecenoate + H(+)</text>
        <dbReference type="Rhea" id="RHEA:52060"/>
        <dbReference type="ChEBI" id="CHEBI:15377"/>
        <dbReference type="ChEBI" id="CHEBI:15378"/>
        <dbReference type="ChEBI" id="CHEBI:30823"/>
        <dbReference type="ChEBI" id="CHEBI:84201"/>
        <dbReference type="ChEBI" id="CHEBI:136302"/>
    </reaction>
    <physiologicalReaction direction="left-to-right" evidence="11">
        <dbReference type="Rhea" id="RHEA:52061"/>
    </physiologicalReaction>
</comment>
<comment type="catalytic activity">
    <reaction evidence="15">
        <text>13-(9Z-hexadecenoyloxy)-octadecanoate + H2O = 13-hydroxy-octadecanoate + (9Z)-hexadecenoate + H(+)</text>
        <dbReference type="Rhea" id="RHEA:52076"/>
        <dbReference type="ChEBI" id="CHEBI:15377"/>
        <dbReference type="ChEBI" id="CHEBI:15378"/>
        <dbReference type="ChEBI" id="CHEBI:32372"/>
        <dbReference type="ChEBI" id="CHEBI:136304"/>
        <dbReference type="ChEBI" id="CHEBI:136315"/>
    </reaction>
    <physiologicalReaction direction="left-to-right" evidence="15">
        <dbReference type="Rhea" id="RHEA:52077"/>
    </physiologicalReaction>
</comment>
<feature type="transmembrane region" description="Helical" evidence="17">
    <location>
        <begin position="128"/>
        <end position="147"/>
    </location>
</feature>
<evidence type="ECO:0000256" key="11">
    <source>
        <dbReference type="ARBA" id="ARBA00048701"/>
    </source>
</evidence>
<comment type="catalytic activity">
    <reaction evidence="13">
        <text>9-octadecanoyloxy-octadecanoate + H2O = 9-hydroxy-octadecanoate + octadecanoate + H(+)</text>
        <dbReference type="Rhea" id="RHEA:52096"/>
        <dbReference type="ChEBI" id="CHEBI:15377"/>
        <dbReference type="ChEBI" id="CHEBI:15378"/>
        <dbReference type="ChEBI" id="CHEBI:25629"/>
        <dbReference type="ChEBI" id="CHEBI:136286"/>
        <dbReference type="ChEBI" id="CHEBI:136373"/>
    </reaction>
    <physiologicalReaction direction="left-to-right" evidence="13">
        <dbReference type="Rhea" id="RHEA:52097"/>
    </physiologicalReaction>
</comment>
<dbReference type="OrthoDB" id="1898221at2759"/>
<dbReference type="Pfam" id="PF04750">
    <property type="entry name" value="Far-17a_AIG1"/>
    <property type="match status" value="1"/>
</dbReference>
<evidence type="ECO:0000256" key="4">
    <source>
        <dbReference type="ARBA" id="ARBA00022692"/>
    </source>
</evidence>
<dbReference type="GO" id="GO:0016020">
    <property type="term" value="C:membrane"/>
    <property type="evidence" value="ECO:0007669"/>
    <property type="project" value="InterPro"/>
</dbReference>
<evidence type="ECO:0000256" key="13">
    <source>
        <dbReference type="ARBA" id="ARBA00049221"/>
    </source>
</evidence>
<evidence type="ECO:0000256" key="10">
    <source>
        <dbReference type="ARBA" id="ARBA00048680"/>
    </source>
</evidence>
<dbReference type="PANTHER" id="PTHR10989">
    <property type="entry name" value="ANDROGEN-INDUCED PROTEIN 1-RELATED"/>
    <property type="match status" value="1"/>
</dbReference>
<dbReference type="InterPro" id="IPR006838">
    <property type="entry name" value="ADTRP_AIG1"/>
</dbReference>
<comment type="catalytic activity">
    <reaction evidence="14">
        <text>13-(9Z-octadecenoyloxy)-octadecanoate + H2O = 13-hydroxy-octadecanoate + (9Z)-octadecenoate + H(+)</text>
        <dbReference type="Rhea" id="RHEA:52064"/>
        <dbReference type="ChEBI" id="CHEBI:15377"/>
        <dbReference type="ChEBI" id="CHEBI:15378"/>
        <dbReference type="ChEBI" id="CHEBI:30823"/>
        <dbReference type="ChEBI" id="CHEBI:136303"/>
        <dbReference type="ChEBI" id="CHEBI:136304"/>
    </reaction>
    <physiologicalReaction direction="left-to-right" evidence="14">
        <dbReference type="Rhea" id="RHEA:52065"/>
    </physiologicalReaction>
</comment>